<name>A0A1T5HBY4_9BACT</name>
<evidence type="ECO:0000313" key="1">
    <source>
        <dbReference type="EMBL" id="SKC18192.1"/>
    </source>
</evidence>
<organism evidence="1 2">
    <name type="scientific">Dyadobacter psychrophilus</name>
    <dbReference type="NCBI Taxonomy" id="651661"/>
    <lineage>
        <taxon>Bacteria</taxon>
        <taxon>Pseudomonadati</taxon>
        <taxon>Bacteroidota</taxon>
        <taxon>Cytophagia</taxon>
        <taxon>Cytophagales</taxon>
        <taxon>Spirosomataceae</taxon>
        <taxon>Dyadobacter</taxon>
    </lineage>
</organism>
<keyword evidence="2" id="KW-1185">Reference proteome</keyword>
<protein>
    <recommendedName>
        <fullName evidence="3">Outer membrane protein beta-barrel domain-containing protein</fullName>
    </recommendedName>
</protein>
<proteinExistence type="predicted"/>
<evidence type="ECO:0000313" key="2">
    <source>
        <dbReference type="Proteomes" id="UP000190897"/>
    </source>
</evidence>
<reference evidence="2" key="1">
    <citation type="submission" date="2017-02" db="EMBL/GenBank/DDBJ databases">
        <authorList>
            <person name="Varghese N."/>
            <person name="Submissions S."/>
        </authorList>
    </citation>
    <scope>NUCLEOTIDE SEQUENCE [LARGE SCALE GENOMIC DNA]</scope>
    <source>
        <strain evidence="2">DSM 22270</strain>
    </source>
</reference>
<accession>A0A1T5HBY4</accession>
<dbReference type="EMBL" id="FUZA01000010">
    <property type="protein sequence ID" value="SKC18192.1"/>
    <property type="molecule type" value="Genomic_DNA"/>
</dbReference>
<dbReference type="Proteomes" id="UP000190897">
    <property type="component" value="Unassembled WGS sequence"/>
</dbReference>
<dbReference type="RefSeq" id="WP_229208576.1">
    <property type="nucleotide sequence ID" value="NZ_FUZA01000010.1"/>
</dbReference>
<sequence length="166" mass="18744">MKRIFFALTLILLLNQQKLKAQASVGYYPWSSLLTISTNSKKVVWLDTRFQTNSLFSSLSVDLLPMINLKRGEVVQWYLGGGLRLNPLYRIADADADLITIDGYSVNVGVRISPLPKNRRFQVALELNPYVKDKFDSGVLKSHFGLVYIFGKRKKEAPVPETPANP</sequence>
<dbReference type="STRING" id="651661.SAMN05660293_05280"/>
<dbReference type="AlphaFoldDB" id="A0A1T5HBY4"/>
<evidence type="ECO:0008006" key="3">
    <source>
        <dbReference type="Google" id="ProtNLM"/>
    </source>
</evidence>
<gene>
    <name evidence="1" type="ORF">SAMN05660293_05280</name>
</gene>